<name>A0AAN7ZBY5_9PEZI</name>
<dbReference type="Pfam" id="PF00668">
    <property type="entry name" value="Condensation"/>
    <property type="match status" value="1"/>
</dbReference>
<accession>A0AAN7ZBY5</accession>
<dbReference type="AlphaFoldDB" id="A0AAN7ZBY5"/>
<gene>
    <name evidence="2" type="ORF">RRF57_009427</name>
</gene>
<feature type="domain" description="Condensation" evidence="1">
    <location>
        <begin position="107"/>
        <end position="404"/>
    </location>
</feature>
<dbReference type="GO" id="GO:0005737">
    <property type="term" value="C:cytoplasm"/>
    <property type="evidence" value="ECO:0007669"/>
    <property type="project" value="TreeGrafter"/>
</dbReference>
<dbReference type="InterPro" id="IPR001242">
    <property type="entry name" value="Condensation_dom"/>
</dbReference>
<sequence length="480" mass="53832">MKIGSELRAKGMELTVSEIFKHRTLYEMAKVIKEKDAPSSEVVPLNLTPFSLLGVDDVKAFIAENVQPMLFQEDLTVLDVLPTRPLQQVAVKGTTELPRYSARYELFHLSGPVDTARLFQSCQEVVARNEILRTVFVEAAGKCYGVVLEALTVAIDQYVIAGDLNSFVHKLCDLDIQTRMPLGSSFVKFFFVRGEGDRSCLIIRISHAQYDEICLARFLRQLAALYDGQPTPNSAPFSSFVYHAVQKGIPQSIPYWRGLLQGSALTVLRPNLPLTSKTPAALTHTVDIAARLKDITIATLPTAAWALCLARRLALRDVVFGEVVSGRNIDLPNADAVMGPTWQYVPVRVKFEEGWTGLDLLEYVQYQHIASAQHECMGLTEIVRDCTDWPTTVDWFDSVVHQDVFHVEELMFGAADCRLETVYPHLEPLREWKVQAFVKGDSLTLEIVTFEDWIGVAEELLDELESIMTALVKRPGELLF</sequence>
<dbReference type="GO" id="GO:0043041">
    <property type="term" value="P:amino acid activation for nonribosomal peptide biosynthetic process"/>
    <property type="evidence" value="ECO:0007669"/>
    <property type="project" value="TreeGrafter"/>
</dbReference>
<reference evidence="2 3" key="1">
    <citation type="submission" date="2023-10" db="EMBL/GenBank/DDBJ databases">
        <title>Draft genome sequence of Xylaria bambusicola isolate GMP-LS, the root and basal stem rot pathogen of sugarcane in Indonesia.</title>
        <authorList>
            <person name="Selvaraj P."/>
            <person name="Muralishankar V."/>
            <person name="Muruganantham S."/>
            <person name="Sp S."/>
            <person name="Haryani S."/>
            <person name="Lau K.J.X."/>
            <person name="Naqvi N.I."/>
        </authorList>
    </citation>
    <scope>NUCLEOTIDE SEQUENCE [LARGE SCALE GENOMIC DNA]</scope>
    <source>
        <strain evidence="2">GMP-LS</strain>
    </source>
</reference>
<dbReference type="Proteomes" id="UP001305414">
    <property type="component" value="Unassembled WGS sequence"/>
</dbReference>
<dbReference type="CDD" id="cd19542">
    <property type="entry name" value="CT_NRPS-like"/>
    <property type="match status" value="1"/>
</dbReference>
<organism evidence="2 3">
    <name type="scientific">Xylaria bambusicola</name>
    <dbReference type="NCBI Taxonomy" id="326684"/>
    <lineage>
        <taxon>Eukaryota</taxon>
        <taxon>Fungi</taxon>
        <taxon>Dikarya</taxon>
        <taxon>Ascomycota</taxon>
        <taxon>Pezizomycotina</taxon>
        <taxon>Sordariomycetes</taxon>
        <taxon>Xylariomycetidae</taxon>
        <taxon>Xylariales</taxon>
        <taxon>Xylariaceae</taxon>
        <taxon>Xylaria</taxon>
    </lineage>
</organism>
<evidence type="ECO:0000313" key="3">
    <source>
        <dbReference type="Proteomes" id="UP001305414"/>
    </source>
</evidence>
<dbReference type="EMBL" id="JAWHQM010000035">
    <property type="protein sequence ID" value="KAK5633713.1"/>
    <property type="molecule type" value="Genomic_DNA"/>
</dbReference>
<dbReference type="InterPro" id="IPR023213">
    <property type="entry name" value="CAT-like_dom_sf"/>
</dbReference>
<dbReference type="Gene3D" id="3.30.559.10">
    <property type="entry name" value="Chloramphenicol acetyltransferase-like domain"/>
    <property type="match status" value="1"/>
</dbReference>
<proteinExistence type="predicted"/>
<dbReference type="PANTHER" id="PTHR45527:SF1">
    <property type="entry name" value="FATTY ACID SYNTHASE"/>
    <property type="match status" value="1"/>
</dbReference>
<comment type="caution">
    <text evidence="2">The sequence shown here is derived from an EMBL/GenBank/DDBJ whole genome shotgun (WGS) entry which is preliminary data.</text>
</comment>
<dbReference type="PANTHER" id="PTHR45527">
    <property type="entry name" value="NONRIBOSOMAL PEPTIDE SYNTHETASE"/>
    <property type="match status" value="1"/>
</dbReference>
<keyword evidence="3" id="KW-1185">Reference proteome</keyword>
<dbReference type="GO" id="GO:0003824">
    <property type="term" value="F:catalytic activity"/>
    <property type="evidence" value="ECO:0007669"/>
    <property type="project" value="InterPro"/>
</dbReference>
<dbReference type="GO" id="GO:0044550">
    <property type="term" value="P:secondary metabolite biosynthetic process"/>
    <property type="evidence" value="ECO:0007669"/>
    <property type="project" value="TreeGrafter"/>
</dbReference>
<evidence type="ECO:0000259" key="1">
    <source>
        <dbReference type="Pfam" id="PF00668"/>
    </source>
</evidence>
<evidence type="ECO:0000313" key="2">
    <source>
        <dbReference type="EMBL" id="KAK5633713.1"/>
    </source>
</evidence>
<dbReference type="SUPFAM" id="SSF52777">
    <property type="entry name" value="CoA-dependent acyltransferases"/>
    <property type="match status" value="2"/>
</dbReference>
<dbReference type="GO" id="GO:0031177">
    <property type="term" value="F:phosphopantetheine binding"/>
    <property type="evidence" value="ECO:0007669"/>
    <property type="project" value="TreeGrafter"/>
</dbReference>
<protein>
    <recommendedName>
        <fullName evidence="1">Condensation domain-containing protein</fullName>
    </recommendedName>
</protein>
<dbReference type="Gene3D" id="3.30.559.30">
    <property type="entry name" value="Nonribosomal peptide synthetase, condensation domain"/>
    <property type="match status" value="1"/>
</dbReference>